<feature type="region of interest" description="Disordered" evidence="1">
    <location>
        <begin position="1"/>
        <end position="30"/>
    </location>
</feature>
<comment type="caution">
    <text evidence="3">The sequence shown here is derived from an EMBL/GenBank/DDBJ whole genome shotgun (WGS) entry which is preliminary data.</text>
</comment>
<reference evidence="3" key="1">
    <citation type="submission" date="2021-02" db="EMBL/GenBank/DDBJ databases">
        <title>PHA producing bacteria isolated from coastal sediment in Guangdong, Shenzhen.</title>
        <authorList>
            <person name="Zheng W."/>
            <person name="Yu S."/>
            <person name="Huang Y."/>
        </authorList>
    </citation>
    <scope>NUCLEOTIDE SEQUENCE</scope>
    <source>
        <strain evidence="3">TN14-10</strain>
    </source>
</reference>
<feature type="compositionally biased region" description="Basic residues" evidence="1">
    <location>
        <begin position="1"/>
        <end position="26"/>
    </location>
</feature>
<name>A0A939IMU5_9GAMM</name>
<feature type="domain" description="ChsH2 rubredoxin-like zinc ribbon" evidence="2">
    <location>
        <begin position="44"/>
        <end position="66"/>
    </location>
</feature>
<dbReference type="RefSeq" id="WP_206560850.1">
    <property type="nucleotide sequence ID" value="NZ_JAFKCZ010000008.1"/>
</dbReference>
<dbReference type="InterPro" id="IPR022002">
    <property type="entry name" value="ChsH2_Znr"/>
</dbReference>
<accession>A0A939IMU5</accession>
<gene>
    <name evidence="3" type="ORF">JYP50_12415</name>
</gene>
<dbReference type="EMBL" id="JAFKCZ010000008">
    <property type="protein sequence ID" value="MBN7797403.1"/>
    <property type="molecule type" value="Genomic_DNA"/>
</dbReference>
<evidence type="ECO:0000313" key="4">
    <source>
        <dbReference type="Proteomes" id="UP000664303"/>
    </source>
</evidence>
<evidence type="ECO:0000259" key="2">
    <source>
        <dbReference type="Pfam" id="PF12172"/>
    </source>
</evidence>
<dbReference type="AlphaFoldDB" id="A0A939IMU5"/>
<dbReference type="Pfam" id="PF12172">
    <property type="entry name" value="zf-ChsH2"/>
    <property type="match status" value="1"/>
</dbReference>
<proteinExistence type="predicted"/>
<dbReference type="PANTHER" id="PTHR34075:SF5">
    <property type="entry name" value="BLR3430 PROTEIN"/>
    <property type="match status" value="1"/>
</dbReference>
<dbReference type="Proteomes" id="UP000664303">
    <property type="component" value="Unassembled WGS sequence"/>
</dbReference>
<dbReference type="InterPro" id="IPR012340">
    <property type="entry name" value="NA-bd_OB-fold"/>
</dbReference>
<dbReference type="SUPFAM" id="SSF50249">
    <property type="entry name" value="Nucleic acid-binding proteins"/>
    <property type="match status" value="1"/>
</dbReference>
<sequence length="192" mass="20994">MSKRQTMRQRLKLNRPSRRRLARPPRQRTPVGMDFTAANLPVALSLQHCSACGAAQYPPREVCGDCLCPTLVWREAETGGTLLAGVDLHHSLWEFFKRRIAQAPWPVASVRLDCGVTVFAHLALHTFSALPAKDAASLPADTRVAVFSHSDASRNAVLIAVSADTPIAERGQRRAIAQQLELTSPAEKPEGI</sequence>
<dbReference type="InterPro" id="IPR052513">
    <property type="entry name" value="Thioester_dehydratase-like"/>
</dbReference>
<evidence type="ECO:0000313" key="3">
    <source>
        <dbReference type="EMBL" id="MBN7797403.1"/>
    </source>
</evidence>
<evidence type="ECO:0000256" key="1">
    <source>
        <dbReference type="SAM" id="MobiDB-lite"/>
    </source>
</evidence>
<protein>
    <submittedName>
        <fullName evidence="3">Short-chain dehydrogenase</fullName>
    </submittedName>
</protein>
<dbReference type="PANTHER" id="PTHR34075">
    <property type="entry name" value="BLR3430 PROTEIN"/>
    <property type="match status" value="1"/>
</dbReference>
<organism evidence="3 4">
    <name type="scientific">Parahaliea mediterranea</name>
    <dbReference type="NCBI Taxonomy" id="651086"/>
    <lineage>
        <taxon>Bacteria</taxon>
        <taxon>Pseudomonadati</taxon>
        <taxon>Pseudomonadota</taxon>
        <taxon>Gammaproteobacteria</taxon>
        <taxon>Cellvibrionales</taxon>
        <taxon>Halieaceae</taxon>
        <taxon>Parahaliea</taxon>
    </lineage>
</organism>
<keyword evidence="4" id="KW-1185">Reference proteome</keyword>